<dbReference type="OrthoDB" id="9781066at2"/>
<dbReference type="EMBL" id="SPUM01000094">
    <property type="protein sequence ID" value="TFW31347.1"/>
    <property type="molecule type" value="Genomic_DNA"/>
</dbReference>
<evidence type="ECO:0000256" key="1">
    <source>
        <dbReference type="ARBA" id="ARBA00001970"/>
    </source>
</evidence>
<dbReference type="PANTHER" id="PTHR30521">
    <property type="entry name" value="DEFERROCHELATASE/PEROXIDASE"/>
    <property type="match status" value="1"/>
</dbReference>
<evidence type="ECO:0000313" key="8">
    <source>
        <dbReference type="Proteomes" id="UP000297258"/>
    </source>
</evidence>
<keyword evidence="2 7" id="KW-0575">Peroxidase</keyword>
<keyword evidence="6" id="KW-0408">Iron</keyword>
<keyword evidence="3" id="KW-0349">Heme</keyword>
<dbReference type="GO" id="GO:0004601">
    <property type="term" value="F:peroxidase activity"/>
    <property type="evidence" value="ECO:0007669"/>
    <property type="project" value="UniProtKB-KW"/>
</dbReference>
<dbReference type="NCBIfam" id="TIGR01413">
    <property type="entry name" value="Dyp_perox_fam"/>
    <property type="match status" value="1"/>
</dbReference>
<evidence type="ECO:0000256" key="5">
    <source>
        <dbReference type="ARBA" id="ARBA00023002"/>
    </source>
</evidence>
<organism evidence="7 8">
    <name type="scientific">Massilia horti</name>
    <dbReference type="NCBI Taxonomy" id="2562153"/>
    <lineage>
        <taxon>Bacteria</taxon>
        <taxon>Pseudomonadati</taxon>
        <taxon>Pseudomonadota</taxon>
        <taxon>Betaproteobacteria</taxon>
        <taxon>Burkholderiales</taxon>
        <taxon>Oxalobacteraceae</taxon>
        <taxon>Telluria group</taxon>
        <taxon>Massilia</taxon>
    </lineage>
</organism>
<dbReference type="InterPro" id="IPR011008">
    <property type="entry name" value="Dimeric_a/b-barrel"/>
</dbReference>
<evidence type="ECO:0000256" key="2">
    <source>
        <dbReference type="ARBA" id="ARBA00022559"/>
    </source>
</evidence>
<name>A0A4Y9T330_9BURK</name>
<proteinExistence type="predicted"/>
<keyword evidence="8" id="KW-1185">Reference proteome</keyword>
<comment type="caution">
    <text evidence="7">The sequence shown here is derived from an EMBL/GenBank/DDBJ whole genome shotgun (WGS) entry which is preliminary data.</text>
</comment>
<dbReference type="SUPFAM" id="SSF54909">
    <property type="entry name" value="Dimeric alpha+beta barrel"/>
    <property type="match status" value="1"/>
</dbReference>
<evidence type="ECO:0000256" key="3">
    <source>
        <dbReference type="ARBA" id="ARBA00022617"/>
    </source>
</evidence>
<reference evidence="7 8" key="1">
    <citation type="submission" date="2019-03" db="EMBL/GenBank/DDBJ databases">
        <title>Draft genome of Massilia hortus sp. nov., a novel bacterial species of the Oxalobacteraceae family.</title>
        <authorList>
            <person name="Peta V."/>
            <person name="Raths R."/>
            <person name="Bucking H."/>
        </authorList>
    </citation>
    <scope>NUCLEOTIDE SEQUENCE [LARGE SCALE GENOMIC DNA]</scope>
    <source>
        <strain evidence="7 8">ONC3</strain>
    </source>
</reference>
<accession>A0A4Y9T330</accession>
<dbReference type="PANTHER" id="PTHR30521:SF4">
    <property type="entry name" value="DEFERROCHELATASE"/>
    <property type="match status" value="1"/>
</dbReference>
<dbReference type="Proteomes" id="UP000297258">
    <property type="component" value="Unassembled WGS sequence"/>
</dbReference>
<dbReference type="GO" id="GO:0020037">
    <property type="term" value="F:heme binding"/>
    <property type="evidence" value="ECO:0007669"/>
    <property type="project" value="InterPro"/>
</dbReference>
<comment type="cofactor">
    <cofactor evidence="1">
        <name>heme b</name>
        <dbReference type="ChEBI" id="CHEBI:60344"/>
    </cofactor>
</comment>
<dbReference type="PROSITE" id="PS51404">
    <property type="entry name" value="DYP_PEROXIDASE"/>
    <property type="match status" value="1"/>
</dbReference>
<protein>
    <submittedName>
        <fullName evidence="7">Dyp-type peroxidase</fullName>
    </submittedName>
</protein>
<evidence type="ECO:0000256" key="6">
    <source>
        <dbReference type="ARBA" id="ARBA00023004"/>
    </source>
</evidence>
<keyword evidence="5" id="KW-0560">Oxidoreductase</keyword>
<gene>
    <name evidence="7" type="ORF">E4O92_14200</name>
</gene>
<dbReference type="RefSeq" id="WP_135190388.1">
    <property type="nucleotide sequence ID" value="NZ_SPUM01000094.1"/>
</dbReference>
<dbReference type="AlphaFoldDB" id="A0A4Y9T330"/>
<dbReference type="GO" id="GO:0005829">
    <property type="term" value="C:cytosol"/>
    <property type="evidence" value="ECO:0007669"/>
    <property type="project" value="TreeGrafter"/>
</dbReference>
<dbReference type="InterPro" id="IPR006314">
    <property type="entry name" value="Dyp_peroxidase"/>
</dbReference>
<keyword evidence="4" id="KW-0479">Metal-binding</keyword>
<evidence type="ECO:0000256" key="4">
    <source>
        <dbReference type="ARBA" id="ARBA00022723"/>
    </source>
</evidence>
<sequence>MTVNRKAPVEPVLEMDDIQGIAVPGFLKPHQTLIALRLPAGPAMAAAKAFLGKLADSISTGAETLADRRLRREQARAQGVRHVRREGRVLVGLGCSAPGLDALTPGASDIASPAFHIGLAGRSALLGDPTNKDAEGHPNNWLVGGPDNAPDLLVVLAGDHRDMVDQRAAALLAEIAQAGLTVLYQEKGDVRSDEWDGMNMRGHEHFGFDDGVSQPGIRGRASPRDDDYITERYLPPAIGRQASLYGLPGQDLIWPGEVVIGYPGSSPDPLLPGQVREPMPDWTRNGSFLVFRRLRQDVGLFWRTMRETAAELARHPGFEGMTDEKLAARVVGRWMSGAPVSRAPDADDVELGKERRANNQFRYDSDTPKLPVEGFDDNFPQAKADPAGITCPWAAHIRKVNVRDSGSDMGGSDATYTRRVLRIGVPFGAPLADRYATLADDPHNGNRGLLFLSVQVSIEDQFEFLQTRWMNDPTRPKTPAGHDLLVGQNPAAGEGRARGCVMFGSGLQQAGVSTKAEWIVPTGGGYFFLPSLSAIRTVLAQ</sequence>
<evidence type="ECO:0000313" key="7">
    <source>
        <dbReference type="EMBL" id="TFW31347.1"/>
    </source>
</evidence>
<dbReference type="GO" id="GO:0046872">
    <property type="term" value="F:metal ion binding"/>
    <property type="evidence" value="ECO:0007669"/>
    <property type="project" value="UniProtKB-KW"/>
</dbReference>